<evidence type="ECO:0000256" key="1">
    <source>
        <dbReference type="SAM" id="SignalP"/>
    </source>
</evidence>
<keyword evidence="3" id="KW-1185">Reference proteome</keyword>
<dbReference type="EMBL" id="JAEHOC010000003">
    <property type="protein sequence ID" value="KAG2443431.1"/>
    <property type="molecule type" value="Genomic_DNA"/>
</dbReference>
<dbReference type="InterPro" id="IPR029044">
    <property type="entry name" value="Nucleotide-diphossugar_trans"/>
</dbReference>
<keyword evidence="1" id="KW-0732">Signal</keyword>
<dbReference type="AlphaFoldDB" id="A0A835TG11"/>
<evidence type="ECO:0000313" key="3">
    <source>
        <dbReference type="Proteomes" id="UP000650467"/>
    </source>
</evidence>
<protein>
    <submittedName>
        <fullName evidence="2">Uncharacterized protein</fullName>
    </submittedName>
</protein>
<gene>
    <name evidence="2" type="ORF">HXX76_001789</name>
</gene>
<dbReference type="Proteomes" id="UP000650467">
    <property type="component" value="Unassembled WGS sequence"/>
</dbReference>
<proteinExistence type="predicted"/>
<feature type="signal peptide" evidence="1">
    <location>
        <begin position="1"/>
        <end position="27"/>
    </location>
</feature>
<name>A0A835TG11_CHLIN</name>
<comment type="caution">
    <text evidence="2">The sequence shown here is derived from an EMBL/GenBank/DDBJ whole genome shotgun (WGS) entry which is preliminary data.</text>
</comment>
<accession>A0A835TG11</accession>
<organism evidence="2 3">
    <name type="scientific">Chlamydomonas incerta</name>
    <dbReference type="NCBI Taxonomy" id="51695"/>
    <lineage>
        <taxon>Eukaryota</taxon>
        <taxon>Viridiplantae</taxon>
        <taxon>Chlorophyta</taxon>
        <taxon>core chlorophytes</taxon>
        <taxon>Chlorophyceae</taxon>
        <taxon>CS clade</taxon>
        <taxon>Chlamydomonadales</taxon>
        <taxon>Chlamydomonadaceae</taxon>
        <taxon>Chlamydomonas</taxon>
    </lineage>
</organism>
<sequence>MTFWREHLALTARALFALVAVIALGVADVEHVSASWGFVGAGEPAPVPESWLRETTQTARRQLRGAGTEDNSRRLAIVYLVTDLQRVDRDRPSLLRASITLNKQNLFPTTPCSVYIFTWKQQIQLLTEGLADVGRWSNVAVLPLANESWVAPAMAGSSDMWHEHHTMDYRLMGDWRLGFMPEFVRKMGHRYLLQFDDDSFILKPVGLNLVQLFDNKGYLLAAKKIRPDPLIVTWGLPELVRYYLTTHKVVPTQLFEFCEPNNIHGVYSTLDAESLGAIPAADLTALQELGLKQRGGWNRTILHGNCVMYSLDWWFSPKVHRFVQLCRATGGSFTYRWNEQGVIAMLWQIFLKPEQFYPFEFDYKHRLTKAQDAYDMAAAPSVVEEH</sequence>
<reference evidence="2" key="1">
    <citation type="journal article" date="2020" name="bioRxiv">
        <title>Comparative genomics of Chlamydomonas.</title>
        <authorList>
            <person name="Craig R.J."/>
            <person name="Hasan A.R."/>
            <person name="Ness R.W."/>
            <person name="Keightley P.D."/>
        </authorList>
    </citation>
    <scope>NUCLEOTIDE SEQUENCE</scope>
    <source>
        <strain evidence="2">SAG 7.73</strain>
    </source>
</reference>
<feature type="chain" id="PRO_5032407672" evidence="1">
    <location>
        <begin position="28"/>
        <end position="386"/>
    </location>
</feature>
<dbReference type="Gene3D" id="3.90.550.10">
    <property type="entry name" value="Spore Coat Polysaccharide Biosynthesis Protein SpsA, Chain A"/>
    <property type="match status" value="1"/>
</dbReference>
<evidence type="ECO:0000313" key="2">
    <source>
        <dbReference type="EMBL" id="KAG2443431.1"/>
    </source>
</evidence>
<dbReference type="OrthoDB" id="523134at2759"/>